<evidence type="ECO:0000313" key="14">
    <source>
        <dbReference type="Proteomes" id="UP000005222"/>
    </source>
</evidence>
<dbReference type="OrthoDB" id="6513042at2759"/>
<dbReference type="GO" id="GO:0003677">
    <property type="term" value="F:DNA binding"/>
    <property type="evidence" value="ECO:0007669"/>
    <property type="project" value="InterPro"/>
</dbReference>
<evidence type="ECO:0000256" key="1">
    <source>
        <dbReference type="ARBA" id="ARBA00004123"/>
    </source>
</evidence>
<evidence type="ECO:0000313" key="13">
    <source>
        <dbReference type="EMBL" id="CCE86537.1"/>
    </source>
</evidence>
<dbReference type="Gene3D" id="3.40.50.300">
    <property type="entry name" value="P-loop containing nucleotide triphosphate hydrolases"/>
    <property type="match status" value="2"/>
</dbReference>
<dbReference type="GO" id="GO:0005524">
    <property type="term" value="F:ATP binding"/>
    <property type="evidence" value="ECO:0007669"/>
    <property type="project" value="UniProtKB-KW"/>
</dbReference>
<dbReference type="PANTHER" id="PTHR43788:SF8">
    <property type="entry name" value="DNA-BINDING PROTEIN SMUBP-2"/>
    <property type="match status" value="1"/>
</dbReference>
<dbReference type="Pfam" id="PF21138">
    <property type="entry name" value="SMUBP-2_HCS1_1B"/>
    <property type="match status" value="1"/>
</dbReference>
<dbReference type="GO" id="GO:0005634">
    <property type="term" value="C:nucleus"/>
    <property type="evidence" value="ECO:0007669"/>
    <property type="project" value="UniProtKB-SubCell"/>
</dbReference>
<dbReference type="Pfam" id="PF13087">
    <property type="entry name" value="AAA_12"/>
    <property type="match status" value="1"/>
</dbReference>
<evidence type="ECO:0000256" key="7">
    <source>
        <dbReference type="ARBA" id="ARBA00022801"/>
    </source>
</evidence>
<sequence>MAEKENQEQFVSGFKQLVDIEQKADALLTNEYLNKYSPKKLQKYGLAATNLVVKNARNGLGGNTVLELCLDSAVKADDQELDSGDLKVGDIVRVEKMKSSQEQSSNQNKDSRQDDERNSYLDAVITKITSSVINVAVSENNSEESIINLYNNTQNEQKVWLVKLSNSVTYKRMISTLNKLGEVDIASIPNQVIQYLLGFRTLHKADAATKKLKDKDFFNQSLNASQKEAINFSLFESPFSIIHGPPGTGKTYTLIEIIKQLSLKQNERVLVCGPSNVSVDTILERLASEFDSKSSIKEKKSKSQRKTGSRDPSQLIRIGHPARLLDSCLKHSLEVLSKSDSGSGSDSRAILKDIENDINETLRKVKKCRNYGERRALWNDLKGYRKELRKRESKLVSELVVGAKVILATLHGSGGYDLTSIYKNPEFATIKDGNLFDTIIIDEVSQSLEPQCWIPLISHMGFKRLIIAGDNLQLPPTVKSSKLDSPAAQGVAVSSPAHRSLEVTLFDRIVRECNGDAYKKLLDTQYRMNDAIMAFPSRELYEGKLKADSSVKNILLRDMPNVQPTDETSAPCIWYDTQGGDYPEQMDESENPLTDSMGSKYNEMELLAVKKHIDLLIAAGVAPRDIGVISPYAAQVARLRKALAAAELEAVEAATIDAFQGREKEAIIISLVRSNDDRAVGFLSEKRRLNVAMTRPKRHLCVVGDMDLMSRCDVPFLHHWAAHVDSSYEILYPDLGDY</sequence>
<keyword evidence="6" id="KW-0547">Nucleotide-binding</keyword>
<dbReference type="EMBL" id="FO082046">
    <property type="protein sequence ID" value="CCE86537.1"/>
    <property type="molecule type" value="Genomic_DNA"/>
</dbReference>
<dbReference type="InterPro" id="IPR041677">
    <property type="entry name" value="DNA2/NAM7_AAA_11"/>
</dbReference>
<evidence type="ECO:0000256" key="4">
    <source>
        <dbReference type="ARBA" id="ARBA00012551"/>
    </source>
</evidence>
<dbReference type="InParanoid" id="G8Y134"/>
<dbReference type="InterPro" id="IPR003593">
    <property type="entry name" value="AAA+_ATPase"/>
</dbReference>
<evidence type="ECO:0000256" key="6">
    <source>
        <dbReference type="ARBA" id="ARBA00022741"/>
    </source>
</evidence>
<dbReference type="GO" id="GO:0016787">
    <property type="term" value="F:hydrolase activity"/>
    <property type="evidence" value="ECO:0007669"/>
    <property type="project" value="UniProtKB-KW"/>
</dbReference>
<feature type="region of interest" description="Disordered" evidence="11">
    <location>
        <begin position="294"/>
        <end position="313"/>
    </location>
</feature>
<dbReference type="InterPro" id="IPR041679">
    <property type="entry name" value="DNA2/NAM7-like_C"/>
</dbReference>
<evidence type="ECO:0000256" key="11">
    <source>
        <dbReference type="SAM" id="MobiDB-lite"/>
    </source>
</evidence>
<evidence type="ECO:0000256" key="5">
    <source>
        <dbReference type="ARBA" id="ARBA00022490"/>
    </source>
</evidence>
<dbReference type="CDD" id="cd18808">
    <property type="entry name" value="SF1_C_Upf1"/>
    <property type="match status" value="1"/>
</dbReference>
<dbReference type="InterPro" id="IPR047187">
    <property type="entry name" value="SF1_C_Upf1"/>
</dbReference>
<feature type="region of interest" description="Disordered" evidence="11">
    <location>
        <begin position="97"/>
        <end position="116"/>
    </location>
</feature>
<feature type="domain" description="AAA+ ATPase" evidence="12">
    <location>
        <begin position="236"/>
        <end position="516"/>
    </location>
</feature>
<evidence type="ECO:0000256" key="2">
    <source>
        <dbReference type="ARBA" id="ARBA00004496"/>
    </source>
</evidence>
<dbReference type="Proteomes" id="UP000005222">
    <property type="component" value="Chromosome N"/>
</dbReference>
<dbReference type="STRING" id="559304.G8Y134"/>
<keyword evidence="10" id="KW-0539">Nucleus</keyword>
<gene>
    <name evidence="13" type="primary">Piso0_005032</name>
    <name evidence="13" type="ORF">GNLVRS01_PISO0N06393g</name>
</gene>
<dbReference type="InterPro" id="IPR050534">
    <property type="entry name" value="Coronavir_polyprotein_1ab"/>
</dbReference>
<dbReference type="NCBIfam" id="TIGR00376">
    <property type="entry name" value="IGHMBP2 family helicase"/>
    <property type="match status" value="1"/>
</dbReference>
<dbReference type="InterPro" id="IPR048761">
    <property type="entry name" value="SMUBP-2_HCS1_1B"/>
</dbReference>
<comment type="similarity">
    <text evidence="3">Belongs to the DNA2/NAM7 helicase family.</text>
</comment>
<dbReference type="SUPFAM" id="SSF52540">
    <property type="entry name" value="P-loop containing nucleoside triphosphate hydrolases"/>
    <property type="match status" value="1"/>
</dbReference>
<evidence type="ECO:0000256" key="3">
    <source>
        <dbReference type="ARBA" id="ARBA00007913"/>
    </source>
</evidence>
<proteinExistence type="inferred from homology"/>
<dbReference type="GO" id="GO:0005737">
    <property type="term" value="C:cytoplasm"/>
    <property type="evidence" value="ECO:0007669"/>
    <property type="project" value="UniProtKB-SubCell"/>
</dbReference>
<dbReference type="PANTHER" id="PTHR43788">
    <property type="entry name" value="DNA2/NAM7 HELICASE FAMILY MEMBER"/>
    <property type="match status" value="1"/>
</dbReference>
<name>G8Y134_PICSO</name>
<evidence type="ECO:0000259" key="12">
    <source>
        <dbReference type="SMART" id="SM00382"/>
    </source>
</evidence>
<dbReference type="InterPro" id="IPR004483">
    <property type="entry name" value="SMUBP-2/Hcs1-like"/>
</dbReference>
<comment type="subcellular location">
    <subcellularLocation>
        <location evidence="2">Cytoplasm</location>
    </subcellularLocation>
    <subcellularLocation>
        <location evidence="1">Nucleus</location>
    </subcellularLocation>
</comment>
<dbReference type="EC" id="3.6.4.12" evidence="4"/>
<evidence type="ECO:0000256" key="8">
    <source>
        <dbReference type="ARBA" id="ARBA00022806"/>
    </source>
</evidence>
<organism evidence="13 14">
    <name type="scientific">Pichia sorbitophila (strain ATCC MYA-4447 / BCRC 22081 / CBS 7064 / NBRC 10061 / NRRL Y-12695)</name>
    <name type="common">Hybrid yeast</name>
    <dbReference type="NCBI Taxonomy" id="559304"/>
    <lineage>
        <taxon>Eukaryota</taxon>
        <taxon>Fungi</taxon>
        <taxon>Dikarya</taxon>
        <taxon>Ascomycota</taxon>
        <taxon>Saccharomycotina</taxon>
        <taxon>Pichiomycetes</taxon>
        <taxon>Debaryomycetaceae</taxon>
        <taxon>Millerozyma</taxon>
    </lineage>
</organism>
<dbReference type="InterPro" id="IPR027417">
    <property type="entry name" value="P-loop_NTPase"/>
</dbReference>
<dbReference type="Gene3D" id="2.40.30.270">
    <property type="match status" value="1"/>
</dbReference>
<dbReference type="Pfam" id="PF13086">
    <property type="entry name" value="AAA_11"/>
    <property type="match status" value="1"/>
</dbReference>
<reference evidence="13 14" key="1">
    <citation type="journal article" date="2012" name="G3 (Bethesda)">
        <title>Pichia sorbitophila, an interspecies yeast hybrid reveals early steps of genome resolution following polyploidization.</title>
        <authorList>
            <person name="Leh Louis V."/>
            <person name="Despons L."/>
            <person name="Friedrich A."/>
            <person name="Martin T."/>
            <person name="Durrens P."/>
            <person name="Casaregola S."/>
            <person name="Neuveglise C."/>
            <person name="Fairhead C."/>
            <person name="Marck C."/>
            <person name="Cruz J.A."/>
            <person name="Straub M.L."/>
            <person name="Kugler V."/>
            <person name="Sacerdot C."/>
            <person name="Uzunov Z."/>
            <person name="Thierry A."/>
            <person name="Weiss S."/>
            <person name="Bleykasten C."/>
            <person name="De Montigny J."/>
            <person name="Jacques N."/>
            <person name="Jung P."/>
            <person name="Lemaire M."/>
            <person name="Mallet S."/>
            <person name="Morel G."/>
            <person name="Richard G.F."/>
            <person name="Sarkar A."/>
            <person name="Savel G."/>
            <person name="Schacherer J."/>
            <person name="Seret M.L."/>
            <person name="Talla E."/>
            <person name="Samson G."/>
            <person name="Jubin C."/>
            <person name="Poulain J."/>
            <person name="Vacherie B."/>
            <person name="Barbe V."/>
            <person name="Pelletier E."/>
            <person name="Sherman D.J."/>
            <person name="Westhof E."/>
            <person name="Weissenbach J."/>
            <person name="Baret P.V."/>
            <person name="Wincker P."/>
            <person name="Gaillardin C."/>
            <person name="Dujon B."/>
            <person name="Souciet J.L."/>
        </authorList>
    </citation>
    <scope>NUCLEOTIDE SEQUENCE [LARGE SCALE GENOMIC DNA]</scope>
    <source>
        <strain evidence="14">ATCC MYA-4447 / BCRC 22081 / CBS 7064 / NBRC 10061 / NRRL Y-12695</strain>
    </source>
</reference>
<accession>G8Y134</accession>
<keyword evidence="7" id="KW-0378">Hydrolase</keyword>
<keyword evidence="9" id="KW-0067">ATP-binding</keyword>
<evidence type="ECO:0000256" key="10">
    <source>
        <dbReference type="ARBA" id="ARBA00023242"/>
    </source>
</evidence>
<keyword evidence="14" id="KW-1185">Reference proteome</keyword>
<dbReference type="eggNOG" id="KOG1803">
    <property type="taxonomic scope" value="Eukaryota"/>
</dbReference>
<evidence type="ECO:0000256" key="9">
    <source>
        <dbReference type="ARBA" id="ARBA00022840"/>
    </source>
</evidence>
<dbReference type="SMART" id="SM00382">
    <property type="entry name" value="AAA"/>
    <property type="match status" value="1"/>
</dbReference>
<dbReference type="OMA" id="TIIHGPP"/>
<dbReference type="HOGENOM" id="CLU_001666_8_2_1"/>
<keyword evidence="8" id="KW-0347">Helicase</keyword>
<protein>
    <recommendedName>
        <fullName evidence="4">DNA helicase</fullName>
        <ecNumber evidence="4">3.6.4.12</ecNumber>
    </recommendedName>
</protein>
<dbReference type="FunCoup" id="G8Y134">
    <property type="interactions" value="897"/>
</dbReference>
<keyword evidence="5" id="KW-0963">Cytoplasm</keyword>
<dbReference type="GO" id="GO:0043139">
    <property type="term" value="F:5'-3' DNA helicase activity"/>
    <property type="evidence" value="ECO:0007669"/>
    <property type="project" value="TreeGrafter"/>
</dbReference>
<dbReference type="GO" id="GO:0003723">
    <property type="term" value="F:RNA binding"/>
    <property type="evidence" value="ECO:0007669"/>
    <property type="project" value="InterPro"/>
</dbReference>
<dbReference type="AlphaFoldDB" id="G8Y134"/>